<protein>
    <submittedName>
        <fullName evidence="1">Uncharacterized protein</fullName>
    </submittedName>
</protein>
<reference evidence="1" key="1">
    <citation type="submission" date="2018-02" db="EMBL/GenBank/DDBJ databases">
        <title>Rhizophora mucronata_Transcriptome.</title>
        <authorList>
            <person name="Meera S.P."/>
            <person name="Sreeshan A."/>
            <person name="Augustine A."/>
        </authorList>
    </citation>
    <scope>NUCLEOTIDE SEQUENCE</scope>
    <source>
        <tissue evidence="1">Leaf</tissue>
    </source>
</reference>
<proteinExistence type="predicted"/>
<dbReference type="EMBL" id="GGEC01026027">
    <property type="protein sequence ID" value="MBX06511.1"/>
    <property type="molecule type" value="Transcribed_RNA"/>
</dbReference>
<name>A0A2P2KLA3_RHIMU</name>
<sequence length="71" mass="8206">MKLIPSNPLCIFLVSVFNHPYIIHPLSSLSVQHQHQLFEKPFSRCGRKRMLAAEKEISEYFLLGSPIPLEQ</sequence>
<dbReference type="AlphaFoldDB" id="A0A2P2KLA3"/>
<evidence type="ECO:0000313" key="1">
    <source>
        <dbReference type="EMBL" id="MBX06511.1"/>
    </source>
</evidence>
<accession>A0A2P2KLA3</accession>
<organism evidence="1">
    <name type="scientific">Rhizophora mucronata</name>
    <name type="common">Asiatic mangrove</name>
    <dbReference type="NCBI Taxonomy" id="61149"/>
    <lineage>
        <taxon>Eukaryota</taxon>
        <taxon>Viridiplantae</taxon>
        <taxon>Streptophyta</taxon>
        <taxon>Embryophyta</taxon>
        <taxon>Tracheophyta</taxon>
        <taxon>Spermatophyta</taxon>
        <taxon>Magnoliopsida</taxon>
        <taxon>eudicotyledons</taxon>
        <taxon>Gunneridae</taxon>
        <taxon>Pentapetalae</taxon>
        <taxon>rosids</taxon>
        <taxon>fabids</taxon>
        <taxon>Malpighiales</taxon>
        <taxon>Rhizophoraceae</taxon>
        <taxon>Rhizophora</taxon>
    </lineage>
</organism>